<evidence type="ECO:0000256" key="4">
    <source>
        <dbReference type="ARBA" id="ARBA00022490"/>
    </source>
</evidence>
<dbReference type="InterPro" id="IPR003595">
    <property type="entry name" value="Tyr_Pase_cat"/>
</dbReference>
<feature type="domain" description="Tyrosine specific protein phosphatases" evidence="8">
    <location>
        <begin position="229"/>
        <end position="317"/>
    </location>
</feature>
<dbReference type="Gene3D" id="3.90.190.10">
    <property type="entry name" value="Protein tyrosine phosphatase superfamily"/>
    <property type="match status" value="1"/>
</dbReference>
<name>J7RLX8_HUIN7</name>
<dbReference type="InterPro" id="IPR016130">
    <property type="entry name" value="Tyr_Pase_AS"/>
</dbReference>
<dbReference type="SMART" id="SM00404">
    <property type="entry name" value="PTPc_motif"/>
    <property type="match status" value="1"/>
</dbReference>
<dbReference type="SUPFAM" id="SSF52799">
    <property type="entry name" value="(Phosphotyrosine protein) phosphatases II"/>
    <property type="match status" value="1"/>
</dbReference>
<organism evidence="9 10">
    <name type="scientific">Huiozyma naganishii (strain ATCC MYA-139 / BCRC 22969 / CBS 8797 / KCTC 17520 / NBRC 10181 / NCYC 3082 / Yp74L-3)</name>
    <name type="common">Yeast</name>
    <name type="synonym">Kazachstania naganishii</name>
    <dbReference type="NCBI Taxonomy" id="1071383"/>
    <lineage>
        <taxon>Eukaryota</taxon>
        <taxon>Fungi</taxon>
        <taxon>Dikarya</taxon>
        <taxon>Ascomycota</taxon>
        <taxon>Saccharomycotina</taxon>
        <taxon>Saccharomycetes</taxon>
        <taxon>Saccharomycetales</taxon>
        <taxon>Saccharomycetaceae</taxon>
        <taxon>Huiozyma</taxon>
    </lineage>
</organism>
<evidence type="ECO:0000256" key="5">
    <source>
        <dbReference type="ARBA" id="ARBA00022801"/>
    </source>
</evidence>
<evidence type="ECO:0000256" key="3">
    <source>
        <dbReference type="ARBA" id="ARBA00013064"/>
    </source>
</evidence>
<dbReference type="GO" id="GO:0001403">
    <property type="term" value="P:invasive growth in response to glucose limitation"/>
    <property type="evidence" value="ECO:0007669"/>
    <property type="project" value="EnsemblFungi"/>
</dbReference>
<comment type="similarity">
    <text evidence="2">Belongs to the protein-tyrosine phosphatase family. Non-receptor class subfamily.</text>
</comment>
<evidence type="ECO:0000256" key="1">
    <source>
        <dbReference type="ARBA" id="ARBA00004496"/>
    </source>
</evidence>
<dbReference type="GO" id="GO:0005737">
    <property type="term" value="C:cytoplasm"/>
    <property type="evidence" value="ECO:0007669"/>
    <property type="project" value="UniProtKB-SubCell"/>
</dbReference>
<dbReference type="InterPro" id="IPR050348">
    <property type="entry name" value="Protein-Tyr_Phosphatase"/>
</dbReference>
<accession>J7RLX8</accession>
<reference evidence="9 10" key="1">
    <citation type="journal article" date="2011" name="Proc. Natl. Acad. Sci. U.S.A.">
        <title>Evolutionary erosion of yeast sex chromosomes by mating-type switching accidents.</title>
        <authorList>
            <person name="Gordon J.L."/>
            <person name="Armisen D."/>
            <person name="Proux-Wera E."/>
            <person name="Oheigeartaigh S.S."/>
            <person name="Byrne K.P."/>
            <person name="Wolfe K.H."/>
        </authorList>
    </citation>
    <scope>NUCLEOTIDE SEQUENCE [LARGE SCALE GENOMIC DNA]</scope>
    <source>
        <strain evidence="10">ATCC MYA-139 / BCRC 22969 / CBS 8797 / CCRC 22969 / KCTC 17520 / NBRC 10181 / NCYC 3082</strain>
    </source>
</reference>
<dbReference type="OrthoDB" id="10253954at2759"/>
<dbReference type="Proteomes" id="UP000006310">
    <property type="component" value="Chromosome 5"/>
</dbReference>
<dbReference type="HOGENOM" id="CLU_001645_9_12_1"/>
<dbReference type="GO" id="GO:0004725">
    <property type="term" value="F:protein tyrosine phosphatase activity"/>
    <property type="evidence" value="ECO:0007669"/>
    <property type="project" value="UniProtKB-EC"/>
</dbReference>
<evidence type="ECO:0000313" key="9">
    <source>
        <dbReference type="EMBL" id="CCK70543.1"/>
    </source>
</evidence>
<keyword evidence="6" id="KW-0904">Protein phosphatase</keyword>
<dbReference type="PIRSF" id="PIRSF000938">
    <property type="entry name" value="PTPN1_yeast"/>
    <property type="match status" value="1"/>
</dbReference>
<sequence length="333" mass="39042">MDYPWYLCQSDADLKKKFSFIQIQEDERLREATNAANHYSRWSLGVSISPENDLRNRYVNIMPYERNRVHLQSRGKNSNDYINASYTKVDVPGQSMSPGYYIATQGPTKATWEQFWQMCYDECPKKDIVIVMVTPLIEHGREKCHQYWPMGEASDTERFSPKIQCPSGDPTRDSTEFRRDLTIKFVDSKRYNNQYTLTTLDLIPKSSREPVKSVHHFYFDQWRDMSRPQEVVPIMELCQHSHRLNSTGNPIIVHCSAGVGRSGTFIALDHLIHDTKDFNFTKGKLLPTAYKRDLIEQIVLQLRLQRMKMVQMSDQFLFIYHAARYLFDLQTGQ</sequence>
<comment type="subcellular location">
    <subcellularLocation>
        <location evidence="1">Cytoplasm</location>
    </subcellularLocation>
</comment>
<evidence type="ECO:0000259" key="7">
    <source>
        <dbReference type="PROSITE" id="PS50055"/>
    </source>
</evidence>
<dbReference type="InterPro" id="IPR016277">
    <property type="entry name" value="Ptp1"/>
</dbReference>
<proteinExistence type="inferred from homology"/>
<evidence type="ECO:0000259" key="8">
    <source>
        <dbReference type="PROSITE" id="PS50056"/>
    </source>
</evidence>
<dbReference type="GO" id="GO:0007124">
    <property type="term" value="P:pseudohyphal growth"/>
    <property type="evidence" value="ECO:0007669"/>
    <property type="project" value="EnsemblFungi"/>
</dbReference>
<dbReference type="InterPro" id="IPR000242">
    <property type="entry name" value="PTP_cat"/>
</dbReference>
<dbReference type="RefSeq" id="XP_022464789.1">
    <property type="nucleotide sequence ID" value="XM_022608277.1"/>
</dbReference>
<dbReference type="EMBL" id="HE978318">
    <property type="protein sequence ID" value="CCK70543.1"/>
    <property type="molecule type" value="Genomic_DNA"/>
</dbReference>
<dbReference type="PANTHER" id="PTHR19134">
    <property type="entry name" value="RECEPTOR-TYPE TYROSINE-PROTEIN PHOSPHATASE"/>
    <property type="match status" value="1"/>
</dbReference>
<dbReference type="InterPro" id="IPR029021">
    <property type="entry name" value="Prot-tyrosine_phosphatase-like"/>
</dbReference>
<protein>
    <recommendedName>
        <fullName evidence="3">protein-tyrosine-phosphatase</fullName>
        <ecNumber evidence="3">3.1.3.48</ecNumber>
    </recommendedName>
</protein>
<dbReference type="eggNOG" id="KOG0789">
    <property type="taxonomic scope" value="Eukaryota"/>
</dbReference>
<dbReference type="PROSITE" id="PS50056">
    <property type="entry name" value="TYR_PHOSPHATASE_2"/>
    <property type="match status" value="1"/>
</dbReference>
<dbReference type="CDD" id="cd18533">
    <property type="entry name" value="PTP_fungal"/>
    <property type="match status" value="1"/>
</dbReference>
<dbReference type="SMART" id="SM00194">
    <property type="entry name" value="PTPc"/>
    <property type="match status" value="1"/>
</dbReference>
<dbReference type="PANTHER" id="PTHR19134:SF449">
    <property type="entry name" value="TYROSINE-PROTEIN PHOSPHATASE 1"/>
    <property type="match status" value="1"/>
</dbReference>
<keyword evidence="10" id="KW-1185">Reference proteome</keyword>
<dbReference type="PROSITE" id="PS50055">
    <property type="entry name" value="TYR_PHOSPHATASE_PTP"/>
    <property type="match status" value="1"/>
</dbReference>
<dbReference type="STRING" id="1071383.J7RLX8"/>
<dbReference type="EC" id="3.1.3.48" evidence="3"/>
<dbReference type="Pfam" id="PF00102">
    <property type="entry name" value="Y_phosphatase"/>
    <property type="match status" value="1"/>
</dbReference>
<evidence type="ECO:0000256" key="2">
    <source>
        <dbReference type="ARBA" id="ARBA00009649"/>
    </source>
</evidence>
<keyword evidence="5" id="KW-0378">Hydrolase</keyword>
<feature type="domain" description="Tyrosine-protein phosphatase" evidence="7">
    <location>
        <begin position="14"/>
        <end position="326"/>
    </location>
</feature>
<keyword evidence="4" id="KW-0963">Cytoplasm</keyword>
<gene>
    <name evidence="9" type="primary">KNAG0E02840</name>
    <name evidence="9" type="ordered locus">KNAG_0E02840</name>
</gene>
<dbReference type="InterPro" id="IPR000387">
    <property type="entry name" value="Tyr_Pase_dom"/>
</dbReference>
<dbReference type="OMA" id="WSIDKAP"/>
<evidence type="ECO:0000256" key="6">
    <source>
        <dbReference type="ARBA" id="ARBA00022912"/>
    </source>
</evidence>
<dbReference type="FunFam" id="3.90.190.10:FF:000115">
    <property type="entry name" value="Tyrosine-protein phosphatase 1"/>
    <property type="match status" value="1"/>
</dbReference>
<dbReference type="GeneID" id="34526243"/>
<dbReference type="KEGG" id="kng:KNAG_0E02840"/>
<evidence type="ECO:0000313" key="10">
    <source>
        <dbReference type="Proteomes" id="UP000006310"/>
    </source>
</evidence>
<dbReference type="PROSITE" id="PS00383">
    <property type="entry name" value="TYR_PHOSPHATASE_1"/>
    <property type="match status" value="1"/>
</dbReference>
<dbReference type="AlphaFoldDB" id="J7RLX8"/>
<dbReference type="PRINTS" id="PR00700">
    <property type="entry name" value="PRTYPHPHTASE"/>
</dbReference>
<reference evidence="10" key="2">
    <citation type="submission" date="2012-08" db="EMBL/GenBank/DDBJ databases">
        <title>Genome sequence of Kazachstania naganishii.</title>
        <authorList>
            <person name="Gordon J.L."/>
            <person name="Armisen D."/>
            <person name="Proux-Wera E."/>
            <person name="OhEigeartaigh S.S."/>
            <person name="Byrne K.P."/>
            <person name="Wolfe K.H."/>
        </authorList>
    </citation>
    <scope>NUCLEOTIDE SEQUENCE [LARGE SCALE GENOMIC DNA]</scope>
    <source>
        <strain evidence="10">ATCC MYA-139 / BCRC 22969 / CBS 8797 / CCRC 22969 / KCTC 17520 / NBRC 10181 / NCYC 3082</strain>
    </source>
</reference>